<name>A0A839SWC1_AZOMA</name>
<reference evidence="1 2" key="1">
    <citation type="submission" date="2020-08" db="EMBL/GenBank/DDBJ databases">
        <title>Genomic Encyclopedia of Type Strains, Phase III (KMG-III): the genomes of soil and plant-associated and newly described type strains.</title>
        <authorList>
            <person name="Whitman W."/>
        </authorList>
    </citation>
    <scope>NUCLEOTIDE SEQUENCE [LARGE SCALE GENOMIC DNA]</scope>
    <source>
        <strain evidence="1 2">CECT 4462</strain>
    </source>
</reference>
<dbReference type="EMBL" id="JACHXI010000001">
    <property type="protein sequence ID" value="MBB3101697.1"/>
    <property type="molecule type" value="Genomic_DNA"/>
</dbReference>
<comment type="caution">
    <text evidence="1">The sequence shown here is derived from an EMBL/GenBank/DDBJ whole genome shotgun (WGS) entry which is preliminary data.</text>
</comment>
<protein>
    <submittedName>
        <fullName evidence="1">Uncharacterized protein</fullName>
    </submittedName>
</protein>
<evidence type="ECO:0000313" key="1">
    <source>
        <dbReference type="EMBL" id="MBB3101697.1"/>
    </source>
</evidence>
<keyword evidence="2" id="KW-1185">Reference proteome</keyword>
<organism evidence="1 2">
    <name type="scientific">Azomonas macrocytogenes</name>
    <name type="common">Azotobacter macrocytogenes</name>
    <dbReference type="NCBI Taxonomy" id="69962"/>
    <lineage>
        <taxon>Bacteria</taxon>
        <taxon>Pseudomonadati</taxon>
        <taxon>Pseudomonadota</taxon>
        <taxon>Gammaproteobacteria</taxon>
        <taxon>Pseudomonadales</taxon>
        <taxon>Pseudomonadaceae</taxon>
        <taxon>Azomonas</taxon>
    </lineage>
</organism>
<sequence length="32" mass="3463">MNEGSNERVQVLAGQGRAVETVRVEAEFVTGE</sequence>
<dbReference type="Proteomes" id="UP000549250">
    <property type="component" value="Unassembled WGS sequence"/>
</dbReference>
<evidence type="ECO:0000313" key="2">
    <source>
        <dbReference type="Proteomes" id="UP000549250"/>
    </source>
</evidence>
<proteinExistence type="predicted"/>
<gene>
    <name evidence="1" type="ORF">FHR87_000057</name>
</gene>
<accession>A0A839SWC1</accession>
<dbReference type="AlphaFoldDB" id="A0A839SWC1"/>